<dbReference type="Gene3D" id="3.30.70.100">
    <property type="match status" value="1"/>
</dbReference>
<dbReference type="PROSITE" id="PS51160">
    <property type="entry name" value="ACYLPHOSPHATASE_3"/>
    <property type="match status" value="1"/>
</dbReference>
<dbReference type="EMBL" id="JX684080">
    <property type="protein sequence ID" value="AGF93046.1"/>
    <property type="molecule type" value="Genomic_DNA"/>
</dbReference>
<dbReference type="InterPro" id="IPR020456">
    <property type="entry name" value="Acylphosphatase"/>
</dbReference>
<feature type="domain" description="Acylphosphatase-like" evidence="1">
    <location>
        <begin position="3"/>
        <end position="90"/>
    </location>
</feature>
<organism evidence="2">
    <name type="scientific">uncultured organism</name>
    <dbReference type="NCBI Taxonomy" id="155900"/>
    <lineage>
        <taxon>unclassified sequences</taxon>
        <taxon>environmental samples</taxon>
    </lineage>
</organism>
<keyword evidence="2" id="KW-0378">Hydrolase</keyword>
<dbReference type="AlphaFoldDB" id="M1P116"/>
<dbReference type="InterPro" id="IPR001792">
    <property type="entry name" value="Acylphosphatase-like_dom"/>
</dbReference>
<evidence type="ECO:0000259" key="1">
    <source>
        <dbReference type="PROSITE" id="PS51160"/>
    </source>
</evidence>
<dbReference type="InterPro" id="IPR017968">
    <property type="entry name" value="Acylphosphatase_CS"/>
</dbReference>
<dbReference type="NCBIfam" id="NF011016">
    <property type="entry name" value="PRK14444.1"/>
    <property type="match status" value="1"/>
</dbReference>
<gene>
    <name evidence="2" type="ORF">FLSS-8_0016</name>
</gene>
<protein>
    <submittedName>
        <fullName evidence="2">Acylphosphatase</fullName>
        <ecNumber evidence="2">3.6.1.7</ecNumber>
    </submittedName>
</protein>
<sequence length="90" mass="10465">MIRKHAFFEGEVQGVFFRANTRDKAREIGVKGWVKNLPDGRVEAVFEGPEEKVDQVIKWCENNQPHARVDDVTVDIEKATGEFDRFFVKR</sequence>
<dbReference type="PANTHER" id="PTHR47268:SF4">
    <property type="entry name" value="ACYLPHOSPHATASE"/>
    <property type="match status" value="1"/>
</dbReference>
<dbReference type="PROSITE" id="PS00151">
    <property type="entry name" value="ACYLPHOSPHATASE_2"/>
    <property type="match status" value="1"/>
</dbReference>
<evidence type="ECO:0000313" key="2">
    <source>
        <dbReference type="EMBL" id="AGF93046.1"/>
    </source>
</evidence>
<dbReference type="PRINTS" id="PR00112">
    <property type="entry name" value="ACYLPHPHTASE"/>
</dbReference>
<dbReference type="GO" id="GO:0003998">
    <property type="term" value="F:acylphosphatase activity"/>
    <property type="evidence" value="ECO:0007669"/>
    <property type="project" value="UniProtKB-EC"/>
</dbReference>
<accession>M1P116</accession>
<proteinExistence type="predicted"/>
<dbReference type="Pfam" id="PF00708">
    <property type="entry name" value="Acylphosphatase"/>
    <property type="match status" value="1"/>
</dbReference>
<dbReference type="EC" id="3.6.1.7" evidence="2"/>
<dbReference type="InterPro" id="IPR036046">
    <property type="entry name" value="Acylphosphatase-like_dom_sf"/>
</dbReference>
<name>M1P116_9ZZZZ</name>
<dbReference type="SUPFAM" id="SSF54975">
    <property type="entry name" value="Acylphosphatase/BLUF domain-like"/>
    <property type="match status" value="1"/>
</dbReference>
<dbReference type="PANTHER" id="PTHR47268">
    <property type="entry name" value="ACYLPHOSPHATASE"/>
    <property type="match status" value="1"/>
</dbReference>
<reference evidence="2" key="1">
    <citation type="journal article" date="2013" name="Syst. Appl. Microbiol.">
        <title>New insights into the archaeal diversity of a hypersaline microbial mat obtained by a metagenomic approach.</title>
        <authorList>
            <person name="Lopez-Lopez A."/>
            <person name="Richter M."/>
            <person name="Pena A."/>
            <person name="Tamames J."/>
            <person name="Rossello-Mora R."/>
        </authorList>
    </citation>
    <scope>NUCLEOTIDE SEQUENCE</scope>
</reference>